<accession>A0ABV2EEM4</accession>
<dbReference type="EMBL" id="JBEPLU010000001">
    <property type="protein sequence ID" value="MET3525480.1"/>
    <property type="molecule type" value="Genomic_DNA"/>
</dbReference>
<dbReference type="Proteomes" id="UP001549110">
    <property type="component" value="Unassembled WGS sequence"/>
</dbReference>
<protein>
    <submittedName>
        <fullName evidence="3">CheY-like chemotaxis protein</fullName>
    </submittedName>
</protein>
<dbReference type="Pfam" id="PF01636">
    <property type="entry name" value="APH"/>
    <property type="match status" value="1"/>
</dbReference>
<dbReference type="InterPro" id="IPR011006">
    <property type="entry name" value="CheY-like_superfamily"/>
</dbReference>
<dbReference type="SUPFAM" id="SSF56112">
    <property type="entry name" value="Protein kinase-like (PK-like)"/>
    <property type="match status" value="1"/>
</dbReference>
<dbReference type="InterPro" id="IPR002575">
    <property type="entry name" value="Aminoglycoside_PTrfase"/>
</dbReference>
<reference evidence="3 4" key="1">
    <citation type="submission" date="2024-06" db="EMBL/GenBank/DDBJ databases">
        <title>Genomic Encyclopedia of Type Strains, Phase IV (KMG-IV): sequencing the most valuable type-strain genomes for metagenomic binning, comparative biology and taxonomic classification.</title>
        <authorList>
            <person name="Goeker M."/>
        </authorList>
    </citation>
    <scope>NUCLEOTIDE SEQUENCE [LARGE SCALE GENOMIC DNA]</scope>
    <source>
        <strain evidence="3 4">DSM 17809</strain>
    </source>
</reference>
<evidence type="ECO:0000256" key="1">
    <source>
        <dbReference type="PROSITE-ProRule" id="PRU00169"/>
    </source>
</evidence>
<feature type="modified residue" description="4-aspartylphosphate" evidence="1">
    <location>
        <position position="52"/>
    </location>
</feature>
<gene>
    <name evidence="3" type="ORF">ABID41_000575</name>
</gene>
<sequence length="472" mass="50916">MRILIVEDDESFLEQLEPSLQPVAGLTWTIARSRDAALEALRAGFFDAIVLDLNLPTVDRAMDIAIAHGEAVFGAAQAFSPGTPVLFLTGSSAEPIYEAILASKEKVDLFGDGTTVDTIQLFRKAKVLDFIAAITSLAERLDATDRIELIRQGVDLNLSPEDRRVLRVMGRAFSGSGVRLAPADGGLSASRVLRMTIVDAQGHEKLRGIAKLSIAPTVEDELRRSNNLHPLKQGDFAPLIMAVKDGARGTAATLYRLAEGFDRNVFQLMGESPTRAAAVVPRIQAATAPWFGAAQVQRTTVGQVRARYLSDEKAAELASTYGLGDLEALERRPLSVRVSCAHGDLHGANILVGADDRPSLIDFGDVGEACSVVDPLTLELCLFSHPLGGACRGGWLPDFSVPWENTAAYAASSPIGDFIVAARTWTHATAFGDQDVFANAYGYCLKQLKYPDTDKAFFVRAVGEMRRCLERG</sequence>
<keyword evidence="4" id="KW-1185">Reference proteome</keyword>
<evidence type="ECO:0000313" key="3">
    <source>
        <dbReference type="EMBL" id="MET3525480.1"/>
    </source>
</evidence>
<keyword evidence="1" id="KW-0597">Phosphoprotein</keyword>
<dbReference type="InterPro" id="IPR001789">
    <property type="entry name" value="Sig_transdc_resp-reg_receiver"/>
</dbReference>
<evidence type="ECO:0000313" key="4">
    <source>
        <dbReference type="Proteomes" id="UP001549110"/>
    </source>
</evidence>
<comment type="caution">
    <text evidence="3">The sequence shown here is derived from an EMBL/GenBank/DDBJ whole genome shotgun (WGS) entry which is preliminary data.</text>
</comment>
<dbReference type="Gene3D" id="3.40.50.2300">
    <property type="match status" value="1"/>
</dbReference>
<evidence type="ECO:0000259" key="2">
    <source>
        <dbReference type="PROSITE" id="PS50110"/>
    </source>
</evidence>
<name>A0ABV2EEM4_9CAUL</name>
<dbReference type="RefSeq" id="WP_354297151.1">
    <property type="nucleotide sequence ID" value="NZ_JBEPLU010000001.1"/>
</dbReference>
<dbReference type="PROSITE" id="PS50110">
    <property type="entry name" value="RESPONSE_REGULATORY"/>
    <property type="match status" value="1"/>
</dbReference>
<dbReference type="Pfam" id="PF00072">
    <property type="entry name" value="Response_reg"/>
    <property type="match status" value="1"/>
</dbReference>
<organism evidence="3 4">
    <name type="scientific">Phenylobacterium koreense</name>
    <dbReference type="NCBI Taxonomy" id="266125"/>
    <lineage>
        <taxon>Bacteria</taxon>
        <taxon>Pseudomonadati</taxon>
        <taxon>Pseudomonadota</taxon>
        <taxon>Alphaproteobacteria</taxon>
        <taxon>Caulobacterales</taxon>
        <taxon>Caulobacteraceae</taxon>
        <taxon>Phenylobacterium</taxon>
    </lineage>
</organism>
<proteinExistence type="predicted"/>
<dbReference type="SUPFAM" id="SSF52172">
    <property type="entry name" value="CheY-like"/>
    <property type="match status" value="1"/>
</dbReference>
<dbReference type="InterPro" id="IPR011009">
    <property type="entry name" value="Kinase-like_dom_sf"/>
</dbReference>
<feature type="domain" description="Response regulatory" evidence="2">
    <location>
        <begin position="2"/>
        <end position="132"/>
    </location>
</feature>